<keyword evidence="11" id="KW-1185">Reference proteome</keyword>
<dbReference type="Ensembl" id="ENSCAFT00845039869.1">
    <property type="protein sequence ID" value="ENSCAFP00845031225.1"/>
    <property type="gene ID" value="ENSCAFG00845022581.1"/>
</dbReference>
<protein>
    <submittedName>
        <fullName evidence="10">Sorting nexin 22</fullName>
    </submittedName>
</protein>
<keyword evidence="3" id="KW-0813">Transport</keyword>
<feature type="compositionally biased region" description="Gly residues" evidence="8">
    <location>
        <begin position="156"/>
        <end position="174"/>
    </location>
</feature>
<dbReference type="AlphaFoldDB" id="A0A8I3PPM1"/>
<dbReference type="FunCoup" id="A0A8I3PPM1">
    <property type="interactions" value="53"/>
</dbReference>
<comment type="subcellular location">
    <subcellularLocation>
        <location evidence="1">Cytoplasmic vesicle membrane</location>
        <topology evidence="1">Peripheral membrane protein</topology>
        <orientation evidence="1">Cytoplasmic side</orientation>
    </subcellularLocation>
</comment>
<evidence type="ECO:0000256" key="5">
    <source>
        <dbReference type="ARBA" id="ARBA00023121"/>
    </source>
</evidence>
<keyword evidence="7" id="KW-0968">Cytoplasmic vesicle</keyword>
<reference evidence="10" key="3">
    <citation type="submission" date="2025-09" db="UniProtKB">
        <authorList>
            <consortium name="Ensembl"/>
        </authorList>
    </citation>
    <scope>IDENTIFICATION</scope>
    <source>
        <strain evidence="10">Boxer</strain>
    </source>
</reference>
<dbReference type="InterPro" id="IPR036871">
    <property type="entry name" value="PX_dom_sf"/>
</dbReference>
<reference evidence="10" key="2">
    <citation type="submission" date="2025-08" db="UniProtKB">
        <authorList>
            <consortium name="Ensembl"/>
        </authorList>
    </citation>
    <scope>IDENTIFICATION</scope>
    <source>
        <strain evidence="10">Boxer</strain>
    </source>
</reference>
<feature type="region of interest" description="Disordered" evidence="8">
    <location>
        <begin position="111"/>
        <end position="174"/>
    </location>
</feature>
<organism evidence="10 11">
    <name type="scientific">Canis lupus familiaris</name>
    <name type="common">Dog</name>
    <name type="synonym">Canis familiaris</name>
    <dbReference type="NCBI Taxonomy" id="9615"/>
    <lineage>
        <taxon>Eukaryota</taxon>
        <taxon>Metazoa</taxon>
        <taxon>Chordata</taxon>
        <taxon>Craniata</taxon>
        <taxon>Vertebrata</taxon>
        <taxon>Euteleostomi</taxon>
        <taxon>Mammalia</taxon>
        <taxon>Eutheria</taxon>
        <taxon>Laurasiatheria</taxon>
        <taxon>Carnivora</taxon>
        <taxon>Caniformia</taxon>
        <taxon>Canidae</taxon>
        <taxon>Canis</taxon>
    </lineage>
</organism>
<feature type="compositionally biased region" description="Basic residues" evidence="8">
    <location>
        <begin position="1"/>
        <end position="10"/>
    </location>
</feature>
<dbReference type="PROSITE" id="PS50195">
    <property type="entry name" value="PX"/>
    <property type="match status" value="1"/>
</dbReference>
<gene>
    <name evidence="10" type="primary">SNX22</name>
</gene>
<keyword evidence="6" id="KW-0472">Membrane</keyword>
<evidence type="ECO:0000256" key="8">
    <source>
        <dbReference type="SAM" id="MobiDB-lite"/>
    </source>
</evidence>
<evidence type="ECO:0000256" key="1">
    <source>
        <dbReference type="ARBA" id="ARBA00004180"/>
    </source>
</evidence>
<evidence type="ECO:0000256" key="3">
    <source>
        <dbReference type="ARBA" id="ARBA00022448"/>
    </source>
</evidence>
<evidence type="ECO:0000256" key="6">
    <source>
        <dbReference type="ARBA" id="ARBA00023136"/>
    </source>
</evidence>
<dbReference type="PANTHER" id="PTHR15813">
    <property type="entry name" value="SORTING NEXIN-22 AND 24"/>
    <property type="match status" value="1"/>
</dbReference>
<comment type="similarity">
    <text evidence="2">Belongs to the sorting nexin family.</text>
</comment>
<evidence type="ECO:0000256" key="7">
    <source>
        <dbReference type="ARBA" id="ARBA00023329"/>
    </source>
</evidence>
<evidence type="ECO:0000313" key="10">
    <source>
        <dbReference type="Ensembl" id="ENSCAFP00845031225.1"/>
    </source>
</evidence>
<name>A0A8I3PPM1_CANLF</name>
<reference evidence="10" key="1">
    <citation type="submission" date="2020-03" db="EMBL/GenBank/DDBJ databases">
        <title>Long-read based genome assembly of a Labrador retriever dog.</title>
        <authorList>
            <person name="Eory L."/>
            <person name="Zhang W."/>
            <person name="Schoenebeck J."/>
        </authorList>
    </citation>
    <scope>NUCLEOTIDE SEQUENCE [LARGE SCALE GENOMIC DNA]</scope>
    <source>
        <strain evidence="10">Labrador retriever</strain>
    </source>
</reference>
<dbReference type="GeneTree" id="ENSGT00390000001280"/>
<keyword evidence="5" id="KW-0446">Lipid-binding</keyword>
<dbReference type="GO" id="GO:1901981">
    <property type="term" value="F:phosphatidylinositol phosphate binding"/>
    <property type="evidence" value="ECO:0000318"/>
    <property type="project" value="GO_Central"/>
</dbReference>
<sequence length="391" mass="43070">MKGWKKKKERKKEMKGLVDAGRGGLRARWPRPPQAWPRSQGPGERWREGDGGSLFPGRLCERKEHPWWSPGRALRSGPPLPAQRPPTLVLPGSSREWPRFGLICVLSKCRRTDGGRPKGPPAAHEAPGAELHPAPRARPNLPPAGPGGARARPGPGRLGAGPGGGAGRGRGCGPAGVCGPSWERSCWEPRSEGLGAGAGVRMLEVHIPSVGPEAEDPRPSPEKGHMVFRVEVLCRGRRHTVQRRYSEFHALHKRIKKLYKVPDFPSKRLPNWRARGLEQRRQGLEAYIQGVVYLNQDVPKEFLEFLNLRHFPTDPKASSWGALGEFLPNDSSSQLHHQPVISFRMDPYICSPSPEPLPNVVVNGVLQGLYGFTNRPAKAQPEVPFQTAPLP</sequence>
<evidence type="ECO:0000259" key="9">
    <source>
        <dbReference type="PROSITE" id="PS50195"/>
    </source>
</evidence>
<keyword evidence="4" id="KW-0653">Protein transport</keyword>
<evidence type="ECO:0000256" key="4">
    <source>
        <dbReference type="ARBA" id="ARBA00022927"/>
    </source>
</evidence>
<dbReference type="GO" id="GO:0030659">
    <property type="term" value="C:cytoplasmic vesicle membrane"/>
    <property type="evidence" value="ECO:0007669"/>
    <property type="project" value="UniProtKB-SubCell"/>
</dbReference>
<dbReference type="PANTHER" id="PTHR15813:SF8">
    <property type="entry name" value="SORTING NEXIN-22"/>
    <property type="match status" value="1"/>
</dbReference>
<dbReference type="SMART" id="SM00312">
    <property type="entry name" value="PX"/>
    <property type="match status" value="1"/>
</dbReference>
<proteinExistence type="inferred from homology"/>
<feature type="region of interest" description="Disordered" evidence="8">
    <location>
        <begin position="1"/>
        <end position="58"/>
    </location>
</feature>
<dbReference type="GO" id="GO:0015031">
    <property type="term" value="P:protein transport"/>
    <property type="evidence" value="ECO:0007669"/>
    <property type="project" value="UniProtKB-KW"/>
</dbReference>
<dbReference type="Proteomes" id="UP000805418">
    <property type="component" value="Chromosome 30"/>
</dbReference>
<dbReference type="Gene3D" id="3.30.1520.10">
    <property type="entry name" value="Phox-like domain"/>
    <property type="match status" value="1"/>
</dbReference>
<feature type="domain" description="PX" evidence="9">
    <location>
        <begin position="206"/>
        <end position="319"/>
    </location>
</feature>
<dbReference type="InterPro" id="IPR052467">
    <property type="entry name" value="Sorting_nexin_PX-domain"/>
</dbReference>
<dbReference type="InterPro" id="IPR001683">
    <property type="entry name" value="PX_dom"/>
</dbReference>
<accession>A0A8I3PPM1</accession>
<evidence type="ECO:0000313" key="11">
    <source>
        <dbReference type="Proteomes" id="UP000805418"/>
    </source>
</evidence>
<dbReference type="OrthoDB" id="93876at2759"/>
<dbReference type="CDD" id="cd06880">
    <property type="entry name" value="PX_SNX22"/>
    <property type="match status" value="1"/>
</dbReference>
<feature type="compositionally biased region" description="Low complexity" evidence="8">
    <location>
        <begin position="121"/>
        <end position="139"/>
    </location>
</feature>
<dbReference type="Pfam" id="PF00787">
    <property type="entry name" value="PX"/>
    <property type="match status" value="1"/>
</dbReference>
<evidence type="ECO:0000256" key="2">
    <source>
        <dbReference type="ARBA" id="ARBA00010883"/>
    </source>
</evidence>
<dbReference type="SUPFAM" id="SSF64268">
    <property type="entry name" value="PX domain"/>
    <property type="match status" value="1"/>
</dbReference>